<feature type="region of interest" description="Disordered" evidence="1">
    <location>
        <begin position="52"/>
        <end position="73"/>
    </location>
</feature>
<evidence type="ECO:0000313" key="3">
    <source>
        <dbReference type="EMBL" id="MBU9712208.1"/>
    </source>
</evidence>
<dbReference type="RefSeq" id="WP_217066398.1">
    <property type="nucleotide sequence ID" value="NZ_JAHQCS010000095.1"/>
</dbReference>
<feature type="transmembrane region" description="Helical" evidence="2">
    <location>
        <begin position="28"/>
        <end position="46"/>
    </location>
</feature>
<evidence type="ECO:0000256" key="1">
    <source>
        <dbReference type="SAM" id="MobiDB-lite"/>
    </source>
</evidence>
<reference evidence="3 4" key="1">
    <citation type="submission" date="2021-06" db="EMBL/GenBank/DDBJ databases">
        <title>Bacillus sp. RD4P76, an endophyte from a halophyte.</title>
        <authorList>
            <person name="Sun J.-Q."/>
        </authorList>
    </citation>
    <scope>NUCLEOTIDE SEQUENCE [LARGE SCALE GENOMIC DNA]</scope>
    <source>
        <strain evidence="3 4">CGMCC 1.15917</strain>
    </source>
</reference>
<proteinExistence type="predicted"/>
<sequence length="220" mass="24590">MGENKQGNNQLFHAFNLKGSTKKLNIKYVAILLLLGVMFMIIGSQFTGGDGPSSVPAVQQEVNDEASSEEVFKSDNQPKELNSMSDYETYYESQLKRLLETVVGVSDVEVAVNLAETEKTVYKSNQSIREQYTNETDREGGTREVEDRTKDEEVVIIRSGDKEEPLIIKTEKPDVRGVSVVAKGVDNIQVKSWVVEAVSRYLDVPSHRVSVLPKKTEEES</sequence>
<keyword evidence="2" id="KW-1133">Transmembrane helix</keyword>
<evidence type="ECO:0000313" key="4">
    <source>
        <dbReference type="Proteomes" id="UP000784880"/>
    </source>
</evidence>
<dbReference type="EMBL" id="JAHQCS010000095">
    <property type="protein sequence ID" value="MBU9712208.1"/>
    <property type="molecule type" value="Genomic_DNA"/>
</dbReference>
<protein>
    <submittedName>
        <fullName evidence="3">Stage III sporulation protein AG</fullName>
    </submittedName>
</protein>
<gene>
    <name evidence="3" type="primary">spoIIIAG</name>
    <name evidence="3" type="ORF">KS419_10685</name>
</gene>
<keyword evidence="2" id="KW-0472">Membrane</keyword>
<organism evidence="3 4">
    <name type="scientific">Evansella tamaricis</name>
    <dbReference type="NCBI Taxonomy" id="2069301"/>
    <lineage>
        <taxon>Bacteria</taxon>
        <taxon>Bacillati</taxon>
        <taxon>Bacillota</taxon>
        <taxon>Bacilli</taxon>
        <taxon>Bacillales</taxon>
        <taxon>Bacillaceae</taxon>
        <taxon>Evansella</taxon>
    </lineage>
</organism>
<dbReference type="InterPro" id="IPR014195">
    <property type="entry name" value="Spore_III_AG"/>
</dbReference>
<dbReference type="Proteomes" id="UP000784880">
    <property type="component" value="Unassembled WGS sequence"/>
</dbReference>
<name>A0ABS6JIQ2_9BACI</name>
<accession>A0ABS6JIQ2</accession>
<evidence type="ECO:0000256" key="2">
    <source>
        <dbReference type="SAM" id="Phobius"/>
    </source>
</evidence>
<comment type="caution">
    <text evidence="3">The sequence shown here is derived from an EMBL/GenBank/DDBJ whole genome shotgun (WGS) entry which is preliminary data.</text>
</comment>
<keyword evidence="4" id="KW-1185">Reference proteome</keyword>
<keyword evidence="2" id="KW-0812">Transmembrane</keyword>
<dbReference type="NCBIfam" id="TIGR02830">
    <property type="entry name" value="spore_III_AG"/>
    <property type="match status" value="1"/>
</dbReference>